<dbReference type="AlphaFoldDB" id="E7RM03"/>
<dbReference type="InterPro" id="IPR037066">
    <property type="entry name" value="Plug_dom_sf"/>
</dbReference>
<evidence type="ECO:0000256" key="11">
    <source>
        <dbReference type="RuleBase" id="RU003357"/>
    </source>
</evidence>
<dbReference type="SUPFAM" id="SSF56935">
    <property type="entry name" value="Porins"/>
    <property type="match status" value="1"/>
</dbReference>
<dbReference type="eggNOG" id="COG4206">
    <property type="taxonomic scope" value="Bacteria"/>
</dbReference>
<feature type="domain" description="TonB-dependent receptor plug" evidence="13">
    <location>
        <begin position="56"/>
        <end position="195"/>
    </location>
</feature>
<evidence type="ECO:0000256" key="7">
    <source>
        <dbReference type="ARBA" id="ARBA00023136"/>
    </source>
</evidence>
<keyword evidence="5" id="KW-0732">Signal</keyword>
<protein>
    <submittedName>
        <fullName evidence="14">TonB-linked outer membrane protein, SusC/RagA family</fullName>
    </submittedName>
</protein>
<keyword evidence="15" id="KW-1185">Reference proteome</keyword>
<name>E7RM03_9BACT</name>
<dbReference type="Pfam" id="PF00593">
    <property type="entry name" value="TonB_dep_Rec_b-barrel"/>
    <property type="match status" value="1"/>
</dbReference>
<accession>E7RM03</accession>
<evidence type="ECO:0000259" key="12">
    <source>
        <dbReference type="Pfam" id="PF00593"/>
    </source>
</evidence>
<sequence length="921" mass="102114">MSGLGKGHDVIAKSTLTKTKEKSIHLEKPDGLSMELDSFNLDEVVVTGQGSAIQRRRLSSNITKISAKELQKMPSYRIDQMLQTALPNVQITLSGGQPGTTSIIKSRGLSSAFSNSTPVIYIDGVRVDNLNTGSILNYSKNGYGANPHTLGDMPMGETAASGSISDIPLENIDHIEYVTGGAATTLYGSDAANGVIQIFTKKGGTGGFHASFSTQLGIDVATTQFYHFRRTKDLLNQTGFEQRYRIGFDGGNEKFGYSFGASMSNNTGIVIHNTNENKKYDLRFGSHMRINKMLEYQNSFGMVIEDFRRSRNGNQGFYTGLWFTEGAAATNFKYTAADGSRKNFGADIDAADDYSYNQMKAFVDKAEALQNYKENIKRFQTSQMLLFTPMNNLTFKGTLGVDYRANNNKEIVTNAYLIHTQVKPEGTSDAGRINNFDRNYFGLTIDLNGQYKYYYKEWLSNILTAGFQYFNTRDHQAIYNGMNVRDGAQIMSGAGKQTADEWLGYLHNYGFYAQNNVGFLNRYYLDLGLRIDYNTAFGDNVGWQLYPKVGLSYVLTEEPFMQPVVRKGTVDNLRLLANYGVAGSYPPPFEYQKTIDILSFQGKQAAAFGKYGNPNLGPEKKHSFEASFEGSFFNNLISLGFTYYYARTKGALFSVPTLPSSGQSSSYLANIGSIENKGVEITVGITPVCTKDWTVSARASCNTNRNKVLSTGGTLPFSIGGFGPSTIQNVVEQGKPVGFLRGNKAILNEDGTLKEVLRMQDLGTTIPTFYGNFSVQARYKAWQLYASGDYQAGSYVHSFDRQFRFMKGLKDTAIPETALKELKQKKAWLNFTNYFVEKADFLKVRNIGIDYTHAFNSKRFPVKSLQVGLNVYNPFCLTKASVDPEATISGAHSQGAVAAGGLNYSTYSLPRQYVMSLKFDF</sequence>
<keyword evidence="6 11" id="KW-0798">TonB box</keyword>
<dbReference type="HOGENOM" id="CLU_004317_2_1_10"/>
<keyword evidence="3 10" id="KW-1134">Transmembrane beta strand</keyword>
<evidence type="ECO:0000256" key="5">
    <source>
        <dbReference type="ARBA" id="ARBA00022729"/>
    </source>
</evidence>
<dbReference type="InterPro" id="IPR012910">
    <property type="entry name" value="Plug_dom"/>
</dbReference>
<evidence type="ECO:0000259" key="13">
    <source>
        <dbReference type="Pfam" id="PF07715"/>
    </source>
</evidence>
<dbReference type="InterPro" id="IPR036942">
    <property type="entry name" value="Beta-barrel_TonB_sf"/>
</dbReference>
<comment type="similarity">
    <text evidence="10 11">Belongs to the TonB-dependent receptor family.</text>
</comment>
<keyword evidence="7 10" id="KW-0472">Membrane</keyword>
<keyword evidence="9 10" id="KW-0998">Cell outer membrane</keyword>
<dbReference type="GO" id="GO:0009279">
    <property type="term" value="C:cell outer membrane"/>
    <property type="evidence" value="ECO:0007669"/>
    <property type="project" value="UniProtKB-SubCell"/>
</dbReference>
<dbReference type="STRING" id="28134.SAMN05444288_0693"/>
<evidence type="ECO:0000256" key="4">
    <source>
        <dbReference type="ARBA" id="ARBA00022692"/>
    </source>
</evidence>
<evidence type="ECO:0000256" key="3">
    <source>
        <dbReference type="ARBA" id="ARBA00022452"/>
    </source>
</evidence>
<dbReference type="GO" id="GO:0015344">
    <property type="term" value="F:siderophore uptake transmembrane transporter activity"/>
    <property type="evidence" value="ECO:0007669"/>
    <property type="project" value="TreeGrafter"/>
</dbReference>
<evidence type="ECO:0000256" key="9">
    <source>
        <dbReference type="ARBA" id="ARBA00023237"/>
    </source>
</evidence>
<evidence type="ECO:0000256" key="8">
    <source>
        <dbReference type="ARBA" id="ARBA00023170"/>
    </source>
</evidence>
<dbReference type="EMBL" id="AEPE02000002">
    <property type="protein sequence ID" value="EFZ37784.1"/>
    <property type="molecule type" value="Genomic_DNA"/>
</dbReference>
<keyword evidence="2 10" id="KW-0813">Transport</keyword>
<evidence type="ECO:0000256" key="10">
    <source>
        <dbReference type="PROSITE-ProRule" id="PRU01360"/>
    </source>
</evidence>
<dbReference type="InterPro" id="IPR039426">
    <property type="entry name" value="TonB-dep_rcpt-like"/>
</dbReference>
<keyword evidence="4 10" id="KW-0812">Transmembrane</keyword>
<dbReference type="Pfam" id="PF07715">
    <property type="entry name" value="Plug"/>
    <property type="match status" value="1"/>
</dbReference>
<keyword evidence="8" id="KW-0675">Receptor</keyword>
<gene>
    <name evidence="14" type="ORF">HMPREF0663_10153</name>
</gene>
<proteinExistence type="inferred from homology"/>
<reference evidence="14" key="1">
    <citation type="submission" date="2011-01" db="EMBL/GenBank/DDBJ databases">
        <authorList>
            <person name="Muzny D."/>
            <person name="Qin X."/>
            <person name="Buhay C."/>
            <person name="Dugan-Rocha S."/>
            <person name="Ding Y."/>
            <person name="Chen G."/>
            <person name="Hawes A."/>
            <person name="Holder M."/>
            <person name="Jhangiani S."/>
            <person name="Johnson A."/>
            <person name="Khan Z."/>
            <person name="Li Z."/>
            <person name="Liu W."/>
            <person name="Liu X."/>
            <person name="Perez L."/>
            <person name="Shen H."/>
            <person name="Wang Q."/>
            <person name="Watt J."/>
            <person name="Xi L."/>
            <person name="Xin Y."/>
            <person name="Zhou J."/>
            <person name="Deng J."/>
            <person name="Jiang H."/>
            <person name="Liu Y."/>
            <person name="Qu J."/>
            <person name="Song X.-Z."/>
            <person name="Zhang L."/>
            <person name="Villasana D."/>
            <person name="Johnson A."/>
            <person name="Liu J."/>
            <person name="Liyanage D."/>
            <person name="Lorensuhewa L."/>
            <person name="Robinson T."/>
            <person name="Song A."/>
            <person name="Song B.-B."/>
            <person name="Dinh H."/>
            <person name="Thornton R."/>
            <person name="Coyle M."/>
            <person name="Francisco L."/>
            <person name="Jackson L."/>
            <person name="Javaid M."/>
            <person name="Korchina V."/>
            <person name="Kovar C."/>
            <person name="Mata R."/>
            <person name="Mathew T."/>
            <person name="Ngo R."/>
            <person name="Nguyen L."/>
            <person name="Nguyen N."/>
            <person name="Okwuonu G."/>
            <person name="Ongeri F."/>
            <person name="Pham C."/>
            <person name="Simmons D."/>
            <person name="Wilczek-Boney K."/>
            <person name="Hale W."/>
            <person name="Jakkamsetti A."/>
            <person name="Pham P."/>
            <person name="Ruth R."/>
            <person name="San Lucas F."/>
            <person name="Warren J."/>
            <person name="Zhang J."/>
            <person name="Zhao Z."/>
            <person name="Zhou C."/>
            <person name="Zhu D."/>
            <person name="Lee S."/>
            <person name="Bess C."/>
            <person name="Blankenburg K."/>
            <person name="Forbes L."/>
            <person name="Fu Q."/>
            <person name="Gubbala S."/>
            <person name="Hirani K."/>
            <person name="Jayaseelan J.C."/>
            <person name="Lara F."/>
            <person name="Munidasa M."/>
            <person name="Palculict T."/>
            <person name="Patil S."/>
            <person name="Pu L.-L."/>
            <person name="Saada N."/>
            <person name="Tang L."/>
            <person name="Weissenberger G."/>
            <person name="Zhu Y."/>
            <person name="Hemphill L."/>
            <person name="Shang Y."/>
            <person name="Youmans B."/>
            <person name="Ayvaz T."/>
            <person name="Ross M."/>
            <person name="Santibanez J."/>
            <person name="Aqrawi P."/>
            <person name="Gross S."/>
            <person name="Joshi V."/>
            <person name="Fowler G."/>
            <person name="Nazareth L."/>
            <person name="Reid J."/>
            <person name="Worley K."/>
            <person name="Petrosino J."/>
            <person name="Highlander S."/>
            <person name="Gibbs R."/>
        </authorList>
    </citation>
    <scope>NUCLEOTIDE SEQUENCE [LARGE SCALE GENOMIC DNA]</scope>
    <source>
        <strain evidence="14">ATCC 33269</strain>
    </source>
</reference>
<dbReference type="InterPro" id="IPR000531">
    <property type="entry name" value="Beta-barrel_TonB"/>
</dbReference>
<dbReference type="Proteomes" id="UP000005580">
    <property type="component" value="Unassembled WGS sequence"/>
</dbReference>
<evidence type="ECO:0000256" key="2">
    <source>
        <dbReference type="ARBA" id="ARBA00022448"/>
    </source>
</evidence>
<evidence type="ECO:0000256" key="6">
    <source>
        <dbReference type="ARBA" id="ARBA00023077"/>
    </source>
</evidence>
<comment type="subcellular location">
    <subcellularLocation>
        <location evidence="1 10">Cell outer membrane</location>
        <topology evidence="1 10">Multi-pass membrane protein</topology>
    </subcellularLocation>
</comment>
<dbReference type="PROSITE" id="PS01156">
    <property type="entry name" value="TONB_DEPENDENT_REC_2"/>
    <property type="match status" value="1"/>
</dbReference>
<feature type="domain" description="TonB-dependent receptor-like beta-barrel" evidence="12">
    <location>
        <begin position="371"/>
        <end position="873"/>
    </location>
</feature>
<dbReference type="PROSITE" id="PS52016">
    <property type="entry name" value="TONB_DEPENDENT_REC_3"/>
    <property type="match status" value="1"/>
</dbReference>
<dbReference type="Gene3D" id="2.40.170.20">
    <property type="entry name" value="TonB-dependent receptor, beta-barrel domain"/>
    <property type="match status" value="1"/>
</dbReference>
<comment type="caution">
    <text evidence="14">The sequence shown here is derived from an EMBL/GenBank/DDBJ whole genome shotgun (WGS) entry which is preliminary data.</text>
</comment>
<dbReference type="InterPro" id="IPR010917">
    <property type="entry name" value="TonB_rcpt_CS"/>
</dbReference>
<organism evidence="14 15">
    <name type="scientific">Hoylesella oralis ATCC 33269</name>
    <dbReference type="NCBI Taxonomy" id="873533"/>
    <lineage>
        <taxon>Bacteria</taxon>
        <taxon>Pseudomonadati</taxon>
        <taxon>Bacteroidota</taxon>
        <taxon>Bacteroidia</taxon>
        <taxon>Bacteroidales</taxon>
        <taxon>Prevotellaceae</taxon>
        <taxon>Hoylesella</taxon>
    </lineage>
</organism>
<evidence type="ECO:0000313" key="14">
    <source>
        <dbReference type="EMBL" id="EFZ37784.1"/>
    </source>
</evidence>
<dbReference type="PANTHER" id="PTHR30069">
    <property type="entry name" value="TONB-DEPENDENT OUTER MEMBRANE RECEPTOR"/>
    <property type="match status" value="1"/>
</dbReference>
<evidence type="ECO:0000313" key="15">
    <source>
        <dbReference type="Proteomes" id="UP000005580"/>
    </source>
</evidence>
<evidence type="ECO:0000256" key="1">
    <source>
        <dbReference type="ARBA" id="ARBA00004571"/>
    </source>
</evidence>
<dbReference type="Gene3D" id="2.170.130.10">
    <property type="entry name" value="TonB-dependent receptor, plug domain"/>
    <property type="match status" value="1"/>
</dbReference>
<dbReference type="PANTHER" id="PTHR30069:SF29">
    <property type="entry name" value="HEMOGLOBIN AND HEMOGLOBIN-HAPTOGLOBIN-BINDING PROTEIN 1-RELATED"/>
    <property type="match status" value="1"/>
</dbReference>
<dbReference type="GO" id="GO:0044718">
    <property type="term" value="P:siderophore transmembrane transport"/>
    <property type="evidence" value="ECO:0007669"/>
    <property type="project" value="TreeGrafter"/>
</dbReference>